<gene>
    <name evidence="1" type="ORF">M513_10833</name>
</gene>
<proteinExistence type="predicted"/>
<reference evidence="1 2" key="1">
    <citation type="journal article" date="2014" name="Nat. Genet.">
        <title>Genome and transcriptome of the porcine whipworm Trichuris suis.</title>
        <authorList>
            <person name="Jex A.R."/>
            <person name="Nejsum P."/>
            <person name="Schwarz E.M."/>
            <person name="Hu L."/>
            <person name="Young N.D."/>
            <person name="Hall R.S."/>
            <person name="Korhonen P.K."/>
            <person name="Liao S."/>
            <person name="Thamsborg S."/>
            <person name="Xia J."/>
            <person name="Xu P."/>
            <person name="Wang S."/>
            <person name="Scheerlinck J.P."/>
            <person name="Hofmann A."/>
            <person name="Sternberg P.W."/>
            <person name="Wang J."/>
            <person name="Gasser R.B."/>
        </authorList>
    </citation>
    <scope>NUCLEOTIDE SEQUENCE [LARGE SCALE GENOMIC DNA]</scope>
    <source>
        <strain evidence="1">DCEP-RM93M</strain>
    </source>
</reference>
<sequence>MNQGKVPWLNMDEQSKLPGSTLPKLFSNQHAESEVTIRERNYLFAYAVHPPSVANVPPVKLDASSLRRNSITAACSQTVDKRLFESAFINMDFSFISFAIVQFSFALEAFKTLIAFIMLVSIGAMLTEFTRIPYAA</sequence>
<keyword evidence="2" id="KW-1185">Reference proteome</keyword>
<evidence type="ECO:0000313" key="2">
    <source>
        <dbReference type="Proteomes" id="UP000030764"/>
    </source>
</evidence>
<name>A0A085LTG0_9BILA</name>
<dbReference type="EMBL" id="KL363298">
    <property type="protein sequence ID" value="KFD48256.1"/>
    <property type="molecule type" value="Genomic_DNA"/>
</dbReference>
<dbReference type="Proteomes" id="UP000030764">
    <property type="component" value="Unassembled WGS sequence"/>
</dbReference>
<evidence type="ECO:0000313" key="1">
    <source>
        <dbReference type="EMBL" id="KFD48256.1"/>
    </source>
</evidence>
<dbReference type="AlphaFoldDB" id="A0A085LTG0"/>
<accession>A0A085LTG0</accession>
<organism evidence="1 2">
    <name type="scientific">Trichuris suis</name>
    <name type="common">pig whipworm</name>
    <dbReference type="NCBI Taxonomy" id="68888"/>
    <lineage>
        <taxon>Eukaryota</taxon>
        <taxon>Metazoa</taxon>
        <taxon>Ecdysozoa</taxon>
        <taxon>Nematoda</taxon>
        <taxon>Enoplea</taxon>
        <taxon>Dorylaimia</taxon>
        <taxon>Trichinellida</taxon>
        <taxon>Trichuridae</taxon>
        <taxon>Trichuris</taxon>
    </lineage>
</organism>
<protein>
    <submittedName>
        <fullName evidence="1">Uncharacterized protein</fullName>
    </submittedName>
</protein>